<gene>
    <name evidence="1" type="ORF">ABVK25_008744</name>
</gene>
<evidence type="ECO:0000313" key="2">
    <source>
        <dbReference type="Proteomes" id="UP001590951"/>
    </source>
</evidence>
<keyword evidence="2" id="KW-1185">Reference proteome</keyword>
<dbReference type="EMBL" id="JBHFEH010000040">
    <property type="protein sequence ID" value="KAL2050998.1"/>
    <property type="molecule type" value="Genomic_DNA"/>
</dbReference>
<reference evidence="1 2" key="1">
    <citation type="submission" date="2024-09" db="EMBL/GenBank/DDBJ databases">
        <title>Rethinking Asexuality: The Enigmatic Case of Functional Sexual Genes in Lepraria (Stereocaulaceae).</title>
        <authorList>
            <person name="Doellman M."/>
            <person name="Sun Y."/>
            <person name="Barcenas-Pena A."/>
            <person name="Lumbsch H.T."/>
            <person name="Grewe F."/>
        </authorList>
    </citation>
    <scope>NUCLEOTIDE SEQUENCE [LARGE SCALE GENOMIC DNA]</scope>
    <source>
        <strain evidence="1 2">Grewe 0041</strain>
    </source>
</reference>
<protein>
    <submittedName>
        <fullName evidence="1">Uncharacterized protein</fullName>
    </submittedName>
</protein>
<evidence type="ECO:0000313" key="1">
    <source>
        <dbReference type="EMBL" id="KAL2050998.1"/>
    </source>
</evidence>
<name>A0ABR4AZC0_9LECA</name>
<accession>A0ABR4AZC0</accession>
<comment type="caution">
    <text evidence="1">The sequence shown here is derived from an EMBL/GenBank/DDBJ whole genome shotgun (WGS) entry which is preliminary data.</text>
</comment>
<dbReference type="Proteomes" id="UP001590951">
    <property type="component" value="Unassembled WGS sequence"/>
</dbReference>
<sequence>MGLPEANQGWRYTKLGQDDPENAFLGEVNMVGGLLRWIAQDESREYCTISGCVGRTAACLKAVGYNISSIQPWTGHGDPLRPVGTKSLTLVLGGSSETDVLIEDFQQLSNTPLIFHYQYKTTGSMLLTALQDAPDISPELLQQDFEQVFEYIEDHLIVNFGSHASGLGIKIYCHVVSFHFFSDSTEFVAPCYDRISNRRHIDCVRATRKRLMKPNKKELARFQAITASIVIAIVNRFAPTSFRNAHHTTMLDICSPDWLEKICKLIDNGGNAGSSIPLNLLVETLASVHAAHDPKKGERTNHHVVGWRNGIYSIVPSILLNIKNSADRFDLVCIDYFWANIKVRKDGSIRTGFNLPYIDMRSTFHHMGAKSSRLQRLKEPSVGTAILLAPDIPLYLSLSTPLHHGEPDLLLHCPDR</sequence>
<organism evidence="1 2">
    <name type="scientific">Lepraria finkii</name>
    <dbReference type="NCBI Taxonomy" id="1340010"/>
    <lineage>
        <taxon>Eukaryota</taxon>
        <taxon>Fungi</taxon>
        <taxon>Dikarya</taxon>
        <taxon>Ascomycota</taxon>
        <taxon>Pezizomycotina</taxon>
        <taxon>Lecanoromycetes</taxon>
        <taxon>OSLEUM clade</taxon>
        <taxon>Lecanoromycetidae</taxon>
        <taxon>Lecanorales</taxon>
        <taxon>Lecanorineae</taxon>
        <taxon>Stereocaulaceae</taxon>
        <taxon>Lepraria</taxon>
    </lineage>
</organism>
<proteinExistence type="predicted"/>